<organism evidence="2 3">
    <name type="scientific">Ornithinibacillus xuwenensis</name>
    <dbReference type="NCBI Taxonomy" id="3144668"/>
    <lineage>
        <taxon>Bacteria</taxon>
        <taxon>Bacillati</taxon>
        <taxon>Bacillota</taxon>
        <taxon>Bacilli</taxon>
        <taxon>Bacillales</taxon>
        <taxon>Bacillaceae</taxon>
        <taxon>Ornithinibacillus</taxon>
    </lineage>
</organism>
<evidence type="ECO:0000313" key="2">
    <source>
        <dbReference type="EMBL" id="MEN2768455.1"/>
    </source>
</evidence>
<accession>A0ABU9XJI2</accession>
<dbReference type="Proteomes" id="UP001444625">
    <property type="component" value="Unassembled WGS sequence"/>
</dbReference>
<name>A0ABU9XJI2_9BACI</name>
<evidence type="ECO:0000313" key="3">
    <source>
        <dbReference type="Proteomes" id="UP001444625"/>
    </source>
</evidence>
<keyword evidence="3" id="KW-1185">Reference proteome</keyword>
<dbReference type="RefSeq" id="WP_345825940.1">
    <property type="nucleotide sequence ID" value="NZ_JBDIML010000005.1"/>
</dbReference>
<proteinExistence type="predicted"/>
<comment type="caution">
    <text evidence="2">The sequence shown here is derived from an EMBL/GenBank/DDBJ whole genome shotgun (WGS) entry which is preliminary data.</text>
</comment>
<evidence type="ECO:0000256" key="1">
    <source>
        <dbReference type="SAM" id="Phobius"/>
    </source>
</evidence>
<feature type="transmembrane region" description="Helical" evidence="1">
    <location>
        <begin position="157"/>
        <end position="176"/>
    </location>
</feature>
<dbReference type="EMBL" id="JBDIML010000005">
    <property type="protein sequence ID" value="MEN2768455.1"/>
    <property type="molecule type" value="Genomic_DNA"/>
</dbReference>
<keyword evidence="1" id="KW-1133">Transmembrane helix</keyword>
<gene>
    <name evidence="2" type="ORF">ABC228_14830</name>
</gene>
<feature type="transmembrane region" description="Helical" evidence="1">
    <location>
        <begin position="102"/>
        <end position="120"/>
    </location>
</feature>
<dbReference type="NCBIfam" id="NF041644">
    <property type="entry name" value="CBO0543_fam"/>
    <property type="match status" value="1"/>
</dbReference>
<sequence>MKSKEEVVQLIDENVDQIHILIQEKIEIWSNDVLYTPLWWFGVCLSVIPWIIWIILRKNDSTDRLLYAGFFVMTISIVLDVLGDQLGLWHYRYNVIPVLPTYFPWDITLMPVTIMLLIQYKPNINPWVKAIFFSIVTSFVAEPIIEWMEIYQPLTWKYIYSVPIQLIIYLTAHYITRRDQFSKLY</sequence>
<keyword evidence="1" id="KW-0812">Transmembrane</keyword>
<feature type="transmembrane region" description="Helical" evidence="1">
    <location>
        <begin position="38"/>
        <end position="56"/>
    </location>
</feature>
<protein>
    <submittedName>
        <fullName evidence="2">CBO0543 family protein</fullName>
    </submittedName>
</protein>
<feature type="transmembrane region" description="Helical" evidence="1">
    <location>
        <begin position="127"/>
        <end position="145"/>
    </location>
</feature>
<feature type="transmembrane region" description="Helical" evidence="1">
    <location>
        <begin position="65"/>
        <end position="82"/>
    </location>
</feature>
<reference evidence="2 3" key="1">
    <citation type="submission" date="2024-05" db="EMBL/GenBank/DDBJ databases">
        <authorList>
            <person name="Haq I."/>
            <person name="Ullah Z."/>
            <person name="Ahmad R."/>
            <person name="Li M."/>
            <person name="Tong Y."/>
        </authorList>
    </citation>
    <scope>NUCLEOTIDE SEQUENCE [LARGE SCALE GENOMIC DNA]</scope>
    <source>
        <strain evidence="2 3">16A2E</strain>
    </source>
</reference>
<dbReference type="InterPro" id="IPR048147">
    <property type="entry name" value="CBO0543-like"/>
</dbReference>
<keyword evidence="1" id="KW-0472">Membrane</keyword>